<evidence type="ECO:0000256" key="11">
    <source>
        <dbReference type="SAM" id="MobiDB-lite"/>
    </source>
</evidence>
<keyword evidence="6" id="KW-0418">Kinase</keyword>
<dbReference type="OrthoDB" id="5849217at2759"/>
<evidence type="ECO:0000256" key="9">
    <source>
        <dbReference type="ARBA" id="ARBA00047899"/>
    </source>
</evidence>
<sequence length="312" mass="33610">MLLLLTSASTVAIPLTTPQRQVQISGGSFSVQFVPGTRVYSPPEWIEESRYDGLEAAVWSLGILLFDMVCGDIPFRKDSEICNGHLQWRNQLSEECKDLIRQCLSREGSDRPTLEEILEHPWMQVPDGVDGAAKNELNAGRHKLASVPDRLVTEAQMHSHPRVPLTATRSDQFLLTPSTSSSANTTASSTNSAAIFEGATLERVPHPEVPPFTTNPRLLTGGPIGSPCRRYPFQPRQSTPVAPPPTQTTSSLPAAVTATSLTSISSDLMSQPERKDSFGSMCTASAHSSGSSGYGTTTPSPPMADDCPLATY</sequence>
<dbReference type="EMBL" id="KN727048">
    <property type="protein sequence ID" value="KIH66609.1"/>
    <property type="molecule type" value="Genomic_DNA"/>
</dbReference>
<dbReference type="Proteomes" id="UP000054047">
    <property type="component" value="Unassembled WGS sequence"/>
</dbReference>
<comment type="catalytic activity">
    <reaction evidence="10">
        <text>L-seryl-[protein] + ATP = O-phospho-L-seryl-[protein] + ADP + H(+)</text>
        <dbReference type="Rhea" id="RHEA:17989"/>
        <dbReference type="Rhea" id="RHEA-COMP:9863"/>
        <dbReference type="Rhea" id="RHEA-COMP:11604"/>
        <dbReference type="ChEBI" id="CHEBI:15378"/>
        <dbReference type="ChEBI" id="CHEBI:29999"/>
        <dbReference type="ChEBI" id="CHEBI:30616"/>
        <dbReference type="ChEBI" id="CHEBI:83421"/>
        <dbReference type="ChEBI" id="CHEBI:456216"/>
        <dbReference type="EC" id="2.7.11.1"/>
    </reaction>
</comment>
<dbReference type="AlphaFoldDB" id="A0A0C2H4X4"/>
<dbReference type="Gene3D" id="1.10.510.10">
    <property type="entry name" value="Transferase(Phosphotransferase) domain 1"/>
    <property type="match status" value="1"/>
</dbReference>
<feature type="compositionally biased region" description="Polar residues" evidence="11">
    <location>
        <begin position="247"/>
        <end position="269"/>
    </location>
</feature>
<dbReference type="PROSITE" id="PS50011">
    <property type="entry name" value="PROTEIN_KINASE_DOM"/>
    <property type="match status" value="1"/>
</dbReference>
<evidence type="ECO:0000313" key="14">
    <source>
        <dbReference type="Proteomes" id="UP000054047"/>
    </source>
</evidence>
<dbReference type="GO" id="GO:0005737">
    <property type="term" value="C:cytoplasm"/>
    <property type="evidence" value="ECO:0007669"/>
    <property type="project" value="TreeGrafter"/>
</dbReference>
<dbReference type="InterPro" id="IPR000719">
    <property type="entry name" value="Prot_kinase_dom"/>
</dbReference>
<dbReference type="GO" id="GO:0004674">
    <property type="term" value="F:protein serine/threonine kinase activity"/>
    <property type="evidence" value="ECO:0007669"/>
    <property type="project" value="UniProtKB-KW"/>
</dbReference>
<evidence type="ECO:0000256" key="6">
    <source>
        <dbReference type="ARBA" id="ARBA00022777"/>
    </source>
</evidence>
<dbReference type="EC" id="2.7.11.1" evidence="2"/>
<evidence type="ECO:0000256" key="4">
    <source>
        <dbReference type="ARBA" id="ARBA00022679"/>
    </source>
</evidence>
<name>A0A0C2H4X4_9BILA</name>
<feature type="compositionally biased region" description="Low complexity" evidence="11">
    <location>
        <begin position="288"/>
        <end position="298"/>
    </location>
</feature>
<reference evidence="13 14" key="1">
    <citation type="submission" date="2013-12" db="EMBL/GenBank/DDBJ databases">
        <title>Draft genome of the parsitic nematode Ancylostoma duodenale.</title>
        <authorList>
            <person name="Mitreva M."/>
        </authorList>
    </citation>
    <scope>NUCLEOTIDE SEQUENCE [LARGE SCALE GENOMIC DNA]</scope>
    <source>
        <strain evidence="13 14">Zhejiang</strain>
    </source>
</reference>
<evidence type="ECO:0000256" key="10">
    <source>
        <dbReference type="ARBA" id="ARBA00048679"/>
    </source>
</evidence>
<dbReference type="PANTHER" id="PTHR22984">
    <property type="entry name" value="SERINE/THREONINE-PROTEIN KINASE PIM"/>
    <property type="match status" value="1"/>
</dbReference>
<proteinExistence type="predicted"/>
<keyword evidence="4" id="KW-0808">Transferase</keyword>
<evidence type="ECO:0000259" key="12">
    <source>
        <dbReference type="PROSITE" id="PS50011"/>
    </source>
</evidence>
<dbReference type="GO" id="GO:0005524">
    <property type="term" value="F:ATP binding"/>
    <property type="evidence" value="ECO:0007669"/>
    <property type="project" value="UniProtKB-KW"/>
</dbReference>
<dbReference type="Pfam" id="PF00069">
    <property type="entry name" value="Pkinase"/>
    <property type="match status" value="1"/>
</dbReference>
<dbReference type="InterPro" id="IPR011009">
    <property type="entry name" value="Kinase-like_dom_sf"/>
</dbReference>
<feature type="region of interest" description="Disordered" evidence="11">
    <location>
        <begin position="200"/>
        <end position="312"/>
    </location>
</feature>
<comment type="catalytic activity">
    <reaction evidence="9">
        <text>L-threonyl-[protein] + ATP = O-phospho-L-threonyl-[protein] + ADP + H(+)</text>
        <dbReference type="Rhea" id="RHEA:46608"/>
        <dbReference type="Rhea" id="RHEA-COMP:11060"/>
        <dbReference type="Rhea" id="RHEA-COMP:11605"/>
        <dbReference type="ChEBI" id="CHEBI:15378"/>
        <dbReference type="ChEBI" id="CHEBI:30013"/>
        <dbReference type="ChEBI" id="CHEBI:30616"/>
        <dbReference type="ChEBI" id="CHEBI:61977"/>
        <dbReference type="ChEBI" id="CHEBI:456216"/>
        <dbReference type="EC" id="2.7.11.1"/>
    </reaction>
</comment>
<gene>
    <name evidence="13" type="ORF">ANCDUO_03062</name>
</gene>
<keyword evidence="5" id="KW-0547">Nucleotide-binding</keyword>
<accession>A0A0C2H4X4</accession>
<comment type="cofactor">
    <cofactor evidence="1">
        <name>Mg(2+)</name>
        <dbReference type="ChEBI" id="CHEBI:18420"/>
    </cofactor>
</comment>
<dbReference type="PANTHER" id="PTHR22984:SF29">
    <property type="entry name" value="SERINE_THREONINE-PROTEIN KINASE PIM-1"/>
    <property type="match status" value="1"/>
</dbReference>
<protein>
    <recommendedName>
        <fullName evidence="2">non-specific serine/threonine protein kinase</fullName>
        <ecNumber evidence="2">2.7.11.1</ecNumber>
    </recommendedName>
</protein>
<keyword evidence="3" id="KW-0723">Serine/threonine-protein kinase</keyword>
<evidence type="ECO:0000256" key="8">
    <source>
        <dbReference type="ARBA" id="ARBA00022842"/>
    </source>
</evidence>
<evidence type="ECO:0000256" key="2">
    <source>
        <dbReference type="ARBA" id="ARBA00012513"/>
    </source>
</evidence>
<evidence type="ECO:0000256" key="5">
    <source>
        <dbReference type="ARBA" id="ARBA00022741"/>
    </source>
</evidence>
<evidence type="ECO:0000256" key="1">
    <source>
        <dbReference type="ARBA" id="ARBA00001946"/>
    </source>
</evidence>
<keyword evidence="8" id="KW-0460">Magnesium</keyword>
<evidence type="ECO:0000256" key="3">
    <source>
        <dbReference type="ARBA" id="ARBA00022527"/>
    </source>
</evidence>
<keyword evidence="14" id="KW-1185">Reference proteome</keyword>
<dbReference type="InterPro" id="IPR051138">
    <property type="entry name" value="PIM_Ser/Thr_kinase"/>
</dbReference>
<evidence type="ECO:0000313" key="13">
    <source>
        <dbReference type="EMBL" id="KIH66609.1"/>
    </source>
</evidence>
<dbReference type="SUPFAM" id="SSF56112">
    <property type="entry name" value="Protein kinase-like (PK-like)"/>
    <property type="match status" value="1"/>
</dbReference>
<organism evidence="13 14">
    <name type="scientific">Ancylostoma duodenale</name>
    <dbReference type="NCBI Taxonomy" id="51022"/>
    <lineage>
        <taxon>Eukaryota</taxon>
        <taxon>Metazoa</taxon>
        <taxon>Ecdysozoa</taxon>
        <taxon>Nematoda</taxon>
        <taxon>Chromadorea</taxon>
        <taxon>Rhabditida</taxon>
        <taxon>Rhabditina</taxon>
        <taxon>Rhabditomorpha</taxon>
        <taxon>Strongyloidea</taxon>
        <taxon>Ancylostomatidae</taxon>
        <taxon>Ancylostomatinae</taxon>
        <taxon>Ancylostoma</taxon>
    </lineage>
</organism>
<keyword evidence="7" id="KW-0067">ATP-binding</keyword>
<feature type="domain" description="Protein kinase" evidence="12">
    <location>
        <begin position="1"/>
        <end position="123"/>
    </location>
</feature>
<evidence type="ECO:0000256" key="7">
    <source>
        <dbReference type="ARBA" id="ARBA00022840"/>
    </source>
</evidence>